<reference evidence="2 3" key="1">
    <citation type="journal article" date="2019" name="Sci. Rep.">
        <title>Orb-weaving spider Araneus ventricosus genome elucidates the spidroin gene catalogue.</title>
        <authorList>
            <person name="Kono N."/>
            <person name="Nakamura H."/>
            <person name="Ohtoshi R."/>
            <person name="Moran D.A.P."/>
            <person name="Shinohara A."/>
            <person name="Yoshida Y."/>
            <person name="Fujiwara M."/>
            <person name="Mori M."/>
            <person name="Tomita M."/>
            <person name="Arakawa K."/>
        </authorList>
    </citation>
    <scope>NUCLEOTIDE SEQUENCE [LARGE SCALE GENOMIC DNA]</scope>
</reference>
<dbReference type="Proteomes" id="UP000499080">
    <property type="component" value="Unassembled WGS sequence"/>
</dbReference>
<dbReference type="AlphaFoldDB" id="A0A4Y2FV51"/>
<comment type="caution">
    <text evidence="2">The sequence shown here is derived from an EMBL/GenBank/DDBJ whole genome shotgun (WGS) entry which is preliminary data.</text>
</comment>
<name>A0A4Y2FV51_ARAVE</name>
<accession>A0A4Y2FV51</accession>
<keyword evidence="3" id="KW-1185">Reference proteome</keyword>
<protein>
    <submittedName>
        <fullName evidence="2">Uncharacterized protein</fullName>
    </submittedName>
</protein>
<organism evidence="2 3">
    <name type="scientific">Araneus ventricosus</name>
    <name type="common">Orbweaver spider</name>
    <name type="synonym">Epeira ventricosa</name>
    <dbReference type="NCBI Taxonomy" id="182803"/>
    <lineage>
        <taxon>Eukaryota</taxon>
        <taxon>Metazoa</taxon>
        <taxon>Ecdysozoa</taxon>
        <taxon>Arthropoda</taxon>
        <taxon>Chelicerata</taxon>
        <taxon>Arachnida</taxon>
        <taxon>Araneae</taxon>
        <taxon>Araneomorphae</taxon>
        <taxon>Entelegynae</taxon>
        <taxon>Araneoidea</taxon>
        <taxon>Araneidae</taxon>
        <taxon>Araneus</taxon>
    </lineage>
</organism>
<dbReference type="EMBL" id="BGPR01001090">
    <property type="protein sequence ID" value="GBM45173.1"/>
    <property type="molecule type" value="Genomic_DNA"/>
</dbReference>
<evidence type="ECO:0000313" key="3">
    <source>
        <dbReference type="Proteomes" id="UP000499080"/>
    </source>
</evidence>
<sequence length="191" mass="21481">MGRLVIDQKVKEKQIKPEFFYCLVSQSIRNRLKYEEEAGTRVKIVPNIKISSASHQVPQQMVPDRHSTPQTLHNSYQVVPLAQNSFPAFGLGKALSTSCSVVFFRPSWRQVSTDDNSIPPSLEDTPRQRKKRKKVLASEERAAEDDTVSPPGVIESLLPAPLPRPPRHRIQVGQRSLSLPKGARAFEPPPR</sequence>
<feature type="region of interest" description="Disordered" evidence="1">
    <location>
        <begin position="111"/>
        <end position="191"/>
    </location>
</feature>
<proteinExistence type="predicted"/>
<evidence type="ECO:0000313" key="2">
    <source>
        <dbReference type="EMBL" id="GBM45173.1"/>
    </source>
</evidence>
<evidence type="ECO:0000256" key="1">
    <source>
        <dbReference type="SAM" id="MobiDB-lite"/>
    </source>
</evidence>
<gene>
    <name evidence="2" type="ORF">AVEN_241448_1</name>
</gene>